<evidence type="ECO:0000313" key="1">
    <source>
        <dbReference type="EMBL" id="KPY97436.1"/>
    </source>
</evidence>
<dbReference type="EMBL" id="LJRO01000280">
    <property type="protein sequence ID" value="KPY97436.1"/>
    <property type="molecule type" value="Genomic_DNA"/>
</dbReference>
<accession>A0AA40TUD8</accession>
<dbReference type="Proteomes" id="UP000050523">
    <property type="component" value="Unassembled WGS sequence"/>
</dbReference>
<evidence type="ECO:0000313" key="2">
    <source>
        <dbReference type="Proteomes" id="UP000050523"/>
    </source>
</evidence>
<sequence>MNRWLLEALFRLADDNLGYAAKRHGLRVVIFGALHT</sequence>
<reference evidence="1 2" key="1">
    <citation type="submission" date="2015-09" db="EMBL/GenBank/DDBJ databases">
        <title>Genome announcement of multiple Pseudomonas syringae strains.</title>
        <authorList>
            <person name="Thakur S."/>
            <person name="Wang P.W."/>
            <person name="Gong Y."/>
            <person name="Weir B.S."/>
            <person name="Guttman D.S."/>
        </authorList>
    </citation>
    <scope>NUCLEOTIDE SEQUENCE [LARGE SCALE GENOMIC DNA]</scope>
    <source>
        <strain evidence="1 2">ICMP9151</strain>
    </source>
</reference>
<name>A0AA40TUD8_9PSED</name>
<dbReference type="AlphaFoldDB" id="A0AA40TUD8"/>
<proteinExistence type="predicted"/>
<comment type="caution">
    <text evidence="1">The sequence shown here is derived from an EMBL/GenBank/DDBJ whole genome shotgun (WGS) entry which is preliminary data.</text>
</comment>
<protein>
    <submittedName>
        <fullName evidence="1">Transposase</fullName>
    </submittedName>
</protein>
<organism evidence="1 2">
    <name type="scientific">Pseudomonas tremae</name>
    <dbReference type="NCBI Taxonomy" id="200454"/>
    <lineage>
        <taxon>Bacteria</taxon>
        <taxon>Pseudomonadati</taxon>
        <taxon>Pseudomonadota</taxon>
        <taxon>Gammaproteobacteria</taxon>
        <taxon>Pseudomonadales</taxon>
        <taxon>Pseudomonadaceae</taxon>
        <taxon>Pseudomonas</taxon>
    </lineage>
</organism>
<gene>
    <name evidence="1" type="ORF">ALO43_05422</name>
</gene>